<name>W7HZ22_9PEZI</name>
<dbReference type="EMBL" id="KI966427">
    <property type="protein sequence ID" value="EWC45437.1"/>
    <property type="molecule type" value="Genomic_DNA"/>
</dbReference>
<protein>
    <submittedName>
        <fullName evidence="2">Uncharacterized protein</fullName>
    </submittedName>
</protein>
<feature type="chain" id="PRO_5004895637" evidence="1">
    <location>
        <begin position="22"/>
        <end position="702"/>
    </location>
</feature>
<feature type="signal peptide" evidence="1">
    <location>
        <begin position="1"/>
        <end position="21"/>
    </location>
</feature>
<gene>
    <name evidence="2" type="ORF">DRE_00836</name>
</gene>
<evidence type="ECO:0000313" key="3">
    <source>
        <dbReference type="Proteomes" id="UP000024837"/>
    </source>
</evidence>
<evidence type="ECO:0000313" key="2">
    <source>
        <dbReference type="EMBL" id="EWC45437.1"/>
    </source>
</evidence>
<proteinExistence type="predicted"/>
<evidence type="ECO:0000256" key="1">
    <source>
        <dbReference type="SAM" id="SignalP"/>
    </source>
</evidence>
<keyword evidence="3" id="KW-1185">Reference proteome</keyword>
<reference evidence="2 3" key="1">
    <citation type="submission" date="2013-05" db="EMBL/GenBank/DDBJ databases">
        <title>Drechslerella stenobrocha genome reveals carnivorous origination and mechanical trapping mechanism of predatory fungi.</title>
        <authorList>
            <person name="Liu X."/>
            <person name="Zhang W."/>
            <person name="Liu K."/>
        </authorList>
    </citation>
    <scope>NUCLEOTIDE SEQUENCE [LARGE SCALE GENOMIC DNA]</scope>
    <source>
        <strain evidence="2 3">248</strain>
    </source>
</reference>
<dbReference type="AlphaFoldDB" id="W7HZ22"/>
<accession>W7HZ22</accession>
<organism evidence="2 3">
    <name type="scientific">Drechslerella stenobrocha 248</name>
    <dbReference type="NCBI Taxonomy" id="1043628"/>
    <lineage>
        <taxon>Eukaryota</taxon>
        <taxon>Fungi</taxon>
        <taxon>Dikarya</taxon>
        <taxon>Ascomycota</taxon>
        <taxon>Pezizomycotina</taxon>
        <taxon>Orbiliomycetes</taxon>
        <taxon>Orbiliales</taxon>
        <taxon>Orbiliaceae</taxon>
        <taxon>Drechslerella</taxon>
    </lineage>
</organism>
<dbReference type="OrthoDB" id="5390589at2759"/>
<keyword evidence="1" id="KW-0732">Signal</keyword>
<dbReference type="HOGENOM" id="CLU_407100_0_0_1"/>
<dbReference type="Proteomes" id="UP000024837">
    <property type="component" value="Unassembled WGS sequence"/>
</dbReference>
<sequence length="702" mass="74566">MKPVAPLYGLGLALLASGTLAQRTVFTTTTTTITELISCVTTQYTTTVLDYCPCSAVFPSVTPCVDCSVCSTTTISPTPSPSGFTIDLTIPFSSGDQFVTLSRIGNTIGIGGQILVFNLSSTGVLRDTLTGDTVFVILPSGAIRKRFEGSVDLLIAPNPPASATIMTWTRTADGELLLSVGQNSANPITLGFGVALADNGSIDTAVPIQMYDLSEGLPTGVDDGRATQSFVTRPVRPTITITRTGSFEFSTTIFPTGTAGTVTIIIYKTATSRLASSTVSKRTFTITQYGDSAFTTTSTVAGGIVYIIIQSLQSTTTVTLFGSGATTTTRQFNRFDPIVTIFDIFSQVVTTDTIYGDFGFTSTPITGSRFPTITAIAQLSQVTVSNVTYGPVFSTISLQANTSAPTVTVFVQLTATTTITRTTYIFNQSPVVTTTLFGTLPTATVLVQSDQVRVFTTNTNSFDTTITIGPDNPTATVSVAINPTATSTLLPAILEWNFTTTSTETPSQSPGFTRTIRLHIPFPPASAIRFSPTDAAAGDPQYFAAATTSVLNQYNAWEVFSSATSRARFIQLENSLILATDPATGARLPFPALPWGFFPLSPNGSPIYFSLFPVDFANNPSAQRGAIAWNLVPGTQFLMLNQAFNQTFLIDEDAALWYDGDGVGPYSVHFFSTADALPVGTRVFKTVQPTMLSFTASAPTQR</sequence>